<gene>
    <name evidence="1" type="ORF">GPECTOR_16g741</name>
</gene>
<reference evidence="2" key="1">
    <citation type="journal article" date="2016" name="Nat. Commun.">
        <title>The Gonium pectorale genome demonstrates co-option of cell cycle regulation during the evolution of multicellularity.</title>
        <authorList>
            <person name="Hanschen E.R."/>
            <person name="Marriage T.N."/>
            <person name="Ferris P.J."/>
            <person name="Hamaji T."/>
            <person name="Toyoda A."/>
            <person name="Fujiyama A."/>
            <person name="Neme R."/>
            <person name="Noguchi H."/>
            <person name="Minakuchi Y."/>
            <person name="Suzuki M."/>
            <person name="Kawai-Toyooka H."/>
            <person name="Smith D.R."/>
            <person name="Sparks H."/>
            <person name="Anderson J."/>
            <person name="Bakaric R."/>
            <person name="Luria V."/>
            <person name="Karger A."/>
            <person name="Kirschner M.W."/>
            <person name="Durand P.M."/>
            <person name="Michod R.E."/>
            <person name="Nozaki H."/>
            <person name="Olson B.J."/>
        </authorList>
    </citation>
    <scope>NUCLEOTIDE SEQUENCE [LARGE SCALE GENOMIC DNA]</scope>
    <source>
        <strain evidence="2">NIES-2863</strain>
    </source>
</reference>
<keyword evidence="2" id="KW-1185">Reference proteome</keyword>
<evidence type="ECO:0000313" key="2">
    <source>
        <dbReference type="Proteomes" id="UP000075714"/>
    </source>
</evidence>
<proteinExistence type="predicted"/>
<dbReference type="EMBL" id="LSYV01000017">
    <property type="protein sequence ID" value="KXZ50566.1"/>
    <property type="molecule type" value="Genomic_DNA"/>
</dbReference>
<accession>A0A150GL33</accession>
<dbReference type="AlphaFoldDB" id="A0A150GL33"/>
<protein>
    <submittedName>
        <fullName evidence="1">Uncharacterized protein</fullName>
    </submittedName>
</protein>
<evidence type="ECO:0000313" key="1">
    <source>
        <dbReference type="EMBL" id="KXZ50566.1"/>
    </source>
</evidence>
<dbReference type="Proteomes" id="UP000075714">
    <property type="component" value="Unassembled WGS sequence"/>
</dbReference>
<organism evidence="1 2">
    <name type="scientific">Gonium pectorale</name>
    <name type="common">Green alga</name>
    <dbReference type="NCBI Taxonomy" id="33097"/>
    <lineage>
        <taxon>Eukaryota</taxon>
        <taxon>Viridiplantae</taxon>
        <taxon>Chlorophyta</taxon>
        <taxon>core chlorophytes</taxon>
        <taxon>Chlorophyceae</taxon>
        <taxon>CS clade</taxon>
        <taxon>Chlamydomonadales</taxon>
        <taxon>Volvocaceae</taxon>
        <taxon>Gonium</taxon>
    </lineage>
</organism>
<name>A0A150GL33_GONPE</name>
<comment type="caution">
    <text evidence="1">The sequence shown here is derived from an EMBL/GenBank/DDBJ whole genome shotgun (WGS) entry which is preliminary data.</text>
</comment>
<sequence length="272" mass="29509">MATATTTAAPAPLYWPLPPALRHLSLDLAEMAALAALQPPASLDVVSIGGGGAFFLPDERHNAAQNEVLEDDVEETECCYKVPAGCGTAMRGTAALLSGRMQERALTVCLLDSEWYWCLKGDAAPVGHAAWISELRPMGLRSLCLAQLALEAGDMVQLAAAVPDLEELALKICQLPPNALPVLRHLPRLRRLEILGWDAYWPADLSEDALQCQLLGLCAGEAGAPDLSLRFGADGEEFQEYLHFAIGWVQQQLPPLRCHRRVEAEVVQFPLL</sequence>